<evidence type="ECO:0000256" key="1">
    <source>
        <dbReference type="ARBA" id="ARBA00001947"/>
    </source>
</evidence>
<dbReference type="PANTHER" id="PTHR30096">
    <property type="entry name" value="4,5-DOPA DIOXYGENASE EXTRADIOL-LIKE PROTEIN"/>
    <property type="match status" value="1"/>
</dbReference>
<dbReference type="Gene3D" id="3.40.830.10">
    <property type="entry name" value="LigB-like"/>
    <property type="match status" value="1"/>
</dbReference>
<keyword evidence="5" id="KW-0560">Oxidoreductase</keyword>
<dbReference type="PANTHER" id="PTHR30096:SF0">
    <property type="entry name" value="4,5-DOPA DIOXYGENASE EXTRADIOL-LIKE PROTEIN"/>
    <property type="match status" value="1"/>
</dbReference>
<evidence type="ECO:0000256" key="4">
    <source>
        <dbReference type="ARBA" id="ARBA00022833"/>
    </source>
</evidence>
<sequence>MTRMPTMFIPHGGGPCFFMDWDPPETWNRQREFLADVSASLPEAPKALLVISGHWEEPQFTVQKNPAPSLLFDYNGFPPHTYELTWPAPGDVALSDRVQTLVEAAGFPCPVDEARGYDHGVFIPLKVAFPQADIPCVQLSLRSDLDPTAHIAVGRALAPLRDEGVLIIGSGNTYHNMQKMMHAMRGGATDSVNGQEFDRWLSDAATRTDPAERDQMLARWDAAPGARDANPREEHLIPLHVVAGAALADKGVKTLEDHVLGAVESAFTFG</sequence>
<dbReference type="EMBL" id="LAZR01000641">
    <property type="protein sequence ID" value="KKN61897.1"/>
    <property type="molecule type" value="Genomic_DNA"/>
</dbReference>
<accession>A0A0F9SHZ5</accession>
<reference evidence="7" key="1">
    <citation type="journal article" date="2015" name="Nature">
        <title>Complex archaea that bridge the gap between prokaryotes and eukaryotes.</title>
        <authorList>
            <person name="Spang A."/>
            <person name="Saw J.H."/>
            <person name="Jorgensen S.L."/>
            <person name="Zaremba-Niedzwiedzka K."/>
            <person name="Martijn J."/>
            <person name="Lind A.E."/>
            <person name="van Eijk R."/>
            <person name="Schleper C."/>
            <person name="Guy L."/>
            <person name="Ettema T.J."/>
        </authorList>
    </citation>
    <scope>NUCLEOTIDE SEQUENCE</scope>
</reference>
<protein>
    <recommendedName>
        <fullName evidence="6">Extradiol ring-cleavage dioxygenase class III enzyme subunit B domain-containing protein</fullName>
    </recommendedName>
</protein>
<dbReference type="GO" id="GO:0008270">
    <property type="term" value="F:zinc ion binding"/>
    <property type="evidence" value="ECO:0007669"/>
    <property type="project" value="InterPro"/>
</dbReference>
<proteinExistence type="inferred from homology"/>
<dbReference type="InterPro" id="IPR014436">
    <property type="entry name" value="Extradiol_dOase_DODA"/>
</dbReference>
<evidence type="ECO:0000259" key="6">
    <source>
        <dbReference type="Pfam" id="PF02900"/>
    </source>
</evidence>
<feature type="domain" description="Extradiol ring-cleavage dioxygenase class III enzyme subunit B" evidence="6">
    <location>
        <begin position="7"/>
        <end position="252"/>
    </location>
</feature>
<dbReference type="SUPFAM" id="SSF53213">
    <property type="entry name" value="LigB-like"/>
    <property type="match status" value="1"/>
</dbReference>
<keyword evidence="3" id="KW-0479">Metal-binding</keyword>
<evidence type="ECO:0000313" key="7">
    <source>
        <dbReference type="EMBL" id="KKN61897.1"/>
    </source>
</evidence>
<dbReference type="Pfam" id="PF02900">
    <property type="entry name" value="LigB"/>
    <property type="match status" value="1"/>
</dbReference>
<evidence type="ECO:0000256" key="3">
    <source>
        <dbReference type="ARBA" id="ARBA00022723"/>
    </source>
</evidence>
<dbReference type="GO" id="GO:0016702">
    <property type="term" value="F:oxidoreductase activity, acting on single donors with incorporation of molecular oxygen, incorporation of two atoms of oxygen"/>
    <property type="evidence" value="ECO:0007669"/>
    <property type="project" value="UniProtKB-ARBA"/>
</dbReference>
<gene>
    <name evidence="7" type="ORF">LCGC14_0517340</name>
</gene>
<keyword evidence="4" id="KW-0862">Zinc</keyword>
<comment type="caution">
    <text evidence="7">The sequence shown here is derived from an EMBL/GenBank/DDBJ whole genome shotgun (WGS) entry which is preliminary data.</text>
</comment>
<dbReference type="CDD" id="cd07363">
    <property type="entry name" value="45_DOPA_Dioxygenase"/>
    <property type="match status" value="1"/>
</dbReference>
<evidence type="ECO:0000256" key="5">
    <source>
        <dbReference type="ARBA" id="ARBA00023002"/>
    </source>
</evidence>
<comment type="cofactor">
    <cofactor evidence="1">
        <name>Zn(2+)</name>
        <dbReference type="ChEBI" id="CHEBI:29105"/>
    </cofactor>
</comment>
<comment type="similarity">
    <text evidence="2">Belongs to the DODA-type extradiol aromatic ring-opening dioxygenase family.</text>
</comment>
<name>A0A0F9SHZ5_9ZZZZ</name>
<evidence type="ECO:0000256" key="2">
    <source>
        <dbReference type="ARBA" id="ARBA00007581"/>
    </source>
</evidence>
<dbReference type="PIRSF" id="PIRSF006157">
    <property type="entry name" value="Doxgns_DODA"/>
    <property type="match status" value="1"/>
</dbReference>
<dbReference type="InterPro" id="IPR004183">
    <property type="entry name" value="Xdiol_dOase_suB"/>
</dbReference>
<organism evidence="7">
    <name type="scientific">marine sediment metagenome</name>
    <dbReference type="NCBI Taxonomy" id="412755"/>
    <lineage>
        <taxon>unclassified sequences</taxon>
        <taxon>metagenomes</taxon>
        <taxon>ecological metagenomes</taxon>
    </lineage>
</organism>
<dbReference type="GO" id="GO:0008198">
    <property type="term" value="F:ferrous iron binding"/>
    <property type="evidence" value="ECO:0007669"/>
    <property type="project" value="InterPro"/>
</dbReference>
<dbReference type="AlphaFoldDB" id="A0A0F9SHZ5"/>